<evidence type="ECO:0000259" key="1">
    <source>
        <dbReference type="Pfam" id="PF13460"/>
    </source>
</evidence>
<name>A0ABZ1W748_9ACTN</name>
<dbReference type="Gene3D" id="3.40.50.720">
    <property type="entry name" value="NAD(P)-binding Rossmann-like Domain"/>
    <property type="match status" value="1"/>
</dbReference>
<dbReference type="PANTHER" id="PTHR12126:SF11">
    <property type="entry name" value="NADH DEHYDROGENASE [UBIQUINONE] 1 ALPHA SUBCOMPLEX SUBUNIT 9, MITOCHONDRIAL"/>
    <property type="match status" value="1"/>
</dbReference>
<organism evidence="2 3">
    <name type="scientific">Kitasatospora herbaricolor</name>
    <dbReference type="NCBI Taxonomy" id="68217"/>
    <lineage>
        <taxon>Bacteria</taxon>
        <taxon>Bacillati</taxon>
        <taxon>Actinomycetota</taxon>
        <taxon>Actinomycetes</taxon>
        <taxon>Kitasatosporales</taxon>
        <taxon>Streptomycetaceae</taxon>
        <taxon>Kitasatospora</taxon>
    </lineage>
</organism>
<proteinExistence type="predicted"/>
<evidence type="ECO:0000313" key="3">
    <source>
        <dbReference type="Proteomes" id="UP001432014"/>
    </source>
</evidence>
<dbReference type="InterPro" id="IPR016040">
    <property type="entry name" value="NAD(P)-bd_dom"/>
</dbReference>
<evidence type="ECO:0000313" key="2">
    <source>
        <dbReference type="EMBL" id="WUS56614.1"/>
    </source>
</evidence>
<dbReference type="Proteomes" id="UP001432014">
    <property type="component" value="Chromosome"/>
</dbReference>
<protein>
    <submittedName>
        <fullName evidence="2">NAD(P)H-binding protein</fullName>
    </submittedName>
</protein>
<dbReference type="RefSeq" id="WP_329498470.1">
    <property type="nucleotide sequence ID" value="NZ_CP108460.1"/>
</dbReference>
<dbReference type="EMBL" id="CP108482">
    <property type="protein sequence ID" value="WUS56614.1"/>
    <property type="molecule type" value="Genomic_DNA"/>
</dbReference>
<reference evidence="2 3" key="1">
    <citation type="submission" date="2022-10" db="EMBL/GenBank/DDBJ databases">
        <title>The complete genomes of actinobacterial strains from the NBC collection.</title>
        <authorList>
            <person name="Joergensen T.S."/>
            <person name="Alvarez Arevalo M."/>
            <person name="Sterndorff E.B."/>
            <person name="Faurdal D."/>
            <person name="Vuksanovic O."/>
            <person name="Mourched A.-S."/>
            <person name="Charusanti P."/>
            <person name="Shaw S."/>
            <person name="Blin K."/>
            <person name="Weber T."/>
        </authorList>
    </citation>
    <scope>NUCLEOTIDE SEQUENCE [LARGE SCALE GENOMIC DNA]</scope>
    <source>
        <strain evidence="2 3">NBC_01247</strain>
    </source>
</reference>
<dbReference type="InterPro" id="IPR036291">
    <property type="entry name" value="NAD(P)-bd_dom_sf"/>
</dbReference>
<dbReference type="SUPFAM" id="SSF51735">
    <property type="entry name" value="NAD(P)-binding Rossmann-fold domains"/>
    <property type="match status" value="1"/>
</dbReference>
<feature type="domain" description="NAD(P)-binding" evidence="1">
    <location>
        <begin position="8"/>
        <end position="137"/>
    </location>
</feature>
<keyword evidence="3" id="KW-1185">Reference proteome</keyword>
<sequence>MKPILVTGGTGTLGREVVRLLLAQGCEVRVLSRREHSGGGHAWAVGDLATGAGVDAAVAGVSAVVDCATTQGKADVTATANLVAAVRRAGVPHLVYVSIVGVDRVPLGYYRAKLAAERLVRESGPGWTILRATQFHDLLLSVLRVTAKSPVVPVAAGVRFQPVDVREVAARLVELVGGEPAGYAPELGGPRVIGYEEAARAYLRAAGLRRVLLPVRLPGETFRRLRAGGNLTPEHADGRGTFEEALAARFGGPALSVNLG</sequence>
<gene>
    <name evidence="2" type="ORF">OG469_14465</name>
</gene>
<dbReference type="PANTHER" id="PTHR12126">
    <property type="entry name" value="NADH-UBIQUINONE OXIDOREDUCTASE 39 KDA SUBUNIT-RELATED"/>
    <property type="match status" value="1"/>
</dbReference>
<accession>A0ABZ1W748</accession>
<dbReference type="InterPro" id="IPR051207">
    <property type="entry name" value="ComplexI_NDUFA9_subunit"/>
</dbReference>
<dbReference type="Pfam" id="PF13460">
    <property type="entry name" value="NAD_binding_10"/>
    <property type="match status" value="1"/>
</dbReference>